<dbReference type="OrthoDB" id="423498at2759"/>
<evidence type="ECO:0000313" key="2">
    <source>
        <dbReference type="EMBL" id="KAG1791258.1"/>
    </source>
</evidence>
<dbReference type="InterPro" id="IPR052988">
    <property type="entry name" value="Oryzine_lactonohydrolase"/>
</dbReference>
<dbReference type="Proteomes" id="UP000719766">
    <property type="component" value="Unassembled WGS sequence"/>
</dbReference>
<name>A0A9P7DG60_9AGAM</name>
<sequence>MSLDIATFNDGDETGLSLVICARSELDACRSIRSVEKYECTAQLEVLGGFWGFVDELPRKGMIPLLACNNGLQRRYPWLRMACFRKMPPLQAPEQSLARQCQILDCKPQRLLLILCGVMRSSTMTKSAVGAILAIALAAASSIRASPPGAVYIDPLQYNVVGANYTKWRNSSLIGFNPTNSAPPFIQAFDSSFLDVTGPSATIREIASNPGFAFAHEAPIYVPDLNLVFFASNDGGALGYNGWYNNSVVSMINMTEVDMALTSTPGNVNIQVQTLNLSDNVQMVNGGTGPYKGDLLFVTSGRALLPPSVVRVNPSPPYNTTVILDNFLGRQFNSLNDIKILPGTDIMFFTDPAFGWLNGFRPEPMLPSQVYRFDPSTGQVRVVADRFVHPNGIAFTPNGKTAFVTDTGILGSFPGTNQTFPATIYQFDVDPTTQSFMNRRVFAYSDSGAPDGIQLDTKGNVYAGCGDGIHVWNVEGTLIGKFYLNSTTAELMFTKSGLIILDETAMTMLQPNPDGLAQYLVCALEWVISADKLRQCETGSLLSGLYKWLEDHHRLKGADEPMRFMGWHLRDACENELTVGEDEIN</sequence>
<dbReference type="GeneID" id="64594138"/>
<dbReference type="Gene3D" id="2.120.10.30">
    <property type="entry name" value="TolB, C-terminal domain"/>
    <property type="match status" value="1"/>
</dbReference>
<dbReference type="Pfam" id="PF08450">
    <property type="entry name" value="SGL"/>
    <property type="match status" value="1"/>
</dbReference>
<keyword evidence="3" id="KW-1185">Reference proteome</keyword>
<proteinExistence type="predicted"/>
<comment type="caution">
    <text evidence="2">The sequence shown here is derived from an EMBL/GenBank/DDBJ whole genome shotgun (WGS) entry which is preliminary data.</text>
</comment>
<reference evidence="2" key="1">
    <citation type="journal article" date="2020" name="New Phytol.">
        <title>Comparative genomics reveals dynamic genome evolution in host specialist ectomycorrhizal fungi.</title>
        <authorList>
            <person name="Lofgren L.A."/>
            <person name="Nguyen N.H."/>
            <person name="Vilgalys R."/>
            <person name="Ruytinx J."/>
            <person name="Liao H.L."/>
            <person name="Branco S."/>
            <person name="Kuo A."/>
            <person name="LaButti K."/>
            <person name="Lipzen A."/>
            <person name="Andreopoulos W."/>
            <person name="Pangilinan J."/>
            <person name="Riley R."/>
            <person name="Hundley H."/>
            <person name="Na H."/>
            <person name="Barry K."/>
            <person name="Grigoriev I.V."/>
            <person name="Stajich J.E."/>
            <person name="Kennedy P.G."/>
        </authorList>
    </citation>
    <scope>NUCLEOTIDE SEQUENCE</scope>
    <source>
        <strain evidence="2">S12</strain>
    </source>
</reference>
<dbReference type="InterPro" id="IPR013658">
    <property type="entry name" value="SGL"/>
</dbReference>
<dbReference type="AlphaFoldDB" id="A0A9P7DG60"/>
<protein>
    <recommendedName>
        <fullName evidence="1">SMP-30/Gluconolactonase/LRE-like region domain-containing protein</fullName>
    </recommendedName>
</protein>
<feature type="domain" description="SMP-30/Gluconolactonase/LRE-like region" evidence="1">
    <location>
        <begin position="319"/>
        <end position="484"/>
    </location>
</feature>
<dbReference type="PANTHER" id="PTHR47064">
    <property type="entry name" value="PUTATIVE (AFU_ORTHOLOGUE AFUA_1G08990)-RELATED"/>
    <property type="match status" value="1"/>
</dbReference>
<organism evidence="2 3">
    <name type="scientific">Suillus plorans</name>
    <dbReference type="NCBI Taxonomy" id="116603"/>
    <lineage>
        <taxon>Eukaryota</taxon>
        <taxon>Fungi</taxon>
        <taxon>Dikarya</taxon>
        <taxon>Basidiomycota</taxon>
        <taxon>Agaricomycotina</taxon>
        <taxon>Agaricomycetes</taxon>
        <taxon>Agaricomycetidae</taxon>
        <taxon>Boletales</taxon>
        <taxon>Suillineae</taxon>
        <taxon>Suillaceae</taxon>
        <taxon>Suillus</taxon>
    </lineage>
</organism>
<dbReference type="InterPro" id="IPR011042">
    <property type="entry name" value="6-blade_b-propeller_TolB-like"/>
</dbReference>
<evidence type="ECO:0000313" key="3">
    <source>
        <dbReference type="Proteomes" id="UP000719766"/>
    </source>
</evidence>
<dbReference type="RefSeq" id="XP_041158143.1">
    <property type="nucleotide sequence ID" value="XM_041300374.1"/>
</dbReference>
<gene>
    <name evidence="2" type="ORF">HD556DRAFT_1310122</name>
</gene>
<dbReference type="PANTHER" id="PTHR47064:SF2">
    <property type="entry name" value="SMP-30_GLUCONOLACTONASE_LRE-LIKE REGION DOMAIN-CONTAINING PROTEIN-RELATED"/>
    <property type="match status" value="1"/>
</dbReference>
<evidence type="ECO:0000259" key="1">
    <source>
        <dbReference type="Pfam" id="PF08450"/>
    </source>
</evidence>
<dbReference type="EMBL" id="JABBWE010000044">
    <property type="protein sequence ID" value="KAG1791258.1"/>
    <property type="molecule type" value="Genomic_DNA"/>
</dbReference>
<dbReference type="SUPFAM" id="SSF63829">
    <property type="entry name" value="Calcium-dependent phosphotriesterase"/>
    <property type="match status" value="1"/>
</dbReference>
<accession>A0A9P7DG60</accession>